<dbReference type="AlphaFoldDB" id="A0A1Z3N9C7"/>
<dbReference type="Gene3D" id="3.30.300.70">
    <property type="entry name" value="RimP-like superfamily, N-terminal"/>
    <property type="match status" value="1"/>
</dbReference>
<dbReference type="GO" id="GO:0005829">
    <property type="term" value="C:cytosol"/>
    <property type="evidence" value="ECO:0007669"/>
    <property type="project" value="TreeGrafter"/>
</dbReference>
<feature type="domain" description="Ribosome maturation factor RimP N-terminal" evidence="4">
    <location>
        <begin position="15"/>
        <end position="90"/>
    </location>
</feature>
<keyword evidence="1 3" id="KW-0963">Cytoplasm</keyword>
<dbReference type="Gene3D" id="2.30.30.180">
    <property type="entry name" value="Ribosome maturation factor RimP, C-terminal domain"/>
    <property type="match status" value="1"/>
</dbReference>
<dbReference type="PANTHER" id="PTHR33867:SF1">
    <property type="entry name" value="RIBOSOME MATURATION FACTOR RIMP"/>
    <property type="match status" value="1"/>
</dbReference>
<dbReference type="GO" id="GO:0006412">
    <property type="term" value="P:translation"/>
    <property type="evidence" value="ECO:0007669"/>
    <property type="project" value="TreeGrafter"/>
</dbReference>
<dbReference type="Pfam" id="PF02576">
    <property type="entry name" value="RimP_N"/>
    <property type="match status" value="1"/>
</dbReference>
<evidence type="ECO:0000313" key="6">
    <source>
        <dbReference type="EMBL" id="ASD64078.1"/>
    </source>
</evidence>
<dbReference type="InterPro" id="IPR036847">
    <property type="entry name" value="RimP_C_sf"/>
</dbReference>
<dbReference type="HAMAP" id="MF_01077">
    <property type="entry name" value="RimP"/>
    <property type="match status" value="1"/>
</dbReference>
<keyword evidence="2 3" id="KW-0690">Ribosome biogenesis</keyword>
<dbReference type="InterPro" id="IPR028998">
    <property type="entry name" value="RimP_C"/>
</dbReference>
<evidence type="ECO:0000313" key="7">
    <source>
        <dbReference type="Proteomes" id="UP000197003"/>
    </source>
</evidence>
<dbReference type="Proteomes" id="UP000197003">
    <property type="component" value="Chromosome"/>
</dbReference>
<dbReference type="InterPro" id="IPR028989">
    <property type="entry name" value="RimP_N"/>
</dbReference>
<name>A0A1Z3N9C7_BDEBC</name>
<evidence type="ECO:0000259" key="4">
    <source>
        <dbReference type="Pfam" id="PF02576"/>
    </source>
</evidence>
<dbReference type="SUPFAM" id="SSF74942">
    <property type="entry name" value="YhbC-like, C-terminal domain"/>
    <property type="match status" value="1"/>
</dbReference>
<comment type="subcellular location">
    <subcellularLocation>
        <location evidence="3">Cytoplasm</location>
    </subcellularLocation>
</comment>
<evidence type="ECO:0000259" key="5">
    <source>
        <dbReference type="Pfam" id="PF17384"/>
    </source>
</evidence>
<dbReference type="OrthoDB" id="5293573at2"/>
<dbReference type="InterPro" id="IPR035956">
    <property type="entry name" value="RimP_N_sf"/>
</dbReference>
<dbReference type="GO" id="GO:0000028">
    <property type="term" value="P:ribosomal small subunit assembly"/>
    <property type="evidence" value="ECO:0007669"/>
    <property type="project" value="TreeGrafter"/>
</dbReference>
<evidence type="ECO:0000256" key="1">
    <source>
        <dbReference type="ARBA" id="ARBA00022490"/>
    </source>
</evidence>
<comment type="function">
    <text evidence="3">Required for maturation of 30S ribosomal subunits.</text>
</comment>
<proteinExistence type="inferred from homology"/>
<protein>
    <recommendedName>
        <fullName evidence="3">Ribosome maturation factor RimP</fullName>
    </recommendedName>
</protein>
<dbReference type="Pfam" id="PF17384">
    <property type="entry name" value="DUF150_C"/>
    <property type="match status" value="1"/>
</dbReference>
<reference evidence="6 7" key="1">
    <citation type="submission" date="2017-04" db="EMBL/GenBank/DDBJ databases">
        <title>Whole genome sequence of Bdellovibrio bacteriovorus strain SSB218315.</title>
        <authorList>
            <person name="Oyedara O."/>
            <person name="Rodriguez-Perez M.A."/>
        </authorList>
    </citation>
    <scope>NUCLEOTIDE SEQUENCE [LARGE SCALE GENOMIC DNA]</scope>
    <source>
        <strain evidence="6 7">SSB218315</strain>
    </source>
</reference>
<gene>
    <name evidence="3" type="primary">rimP</name>
    <name evidence="6" type="ORF">B9G79_11130</name>
</gene>
<feature type="domain" description="Ribosome maturation factor RimP C-terminal" evidence="5">
    <location>
        <begin position="93"/>
        <end position="168"/>
    </location>
</feature>
<dbReference type="PANTHER" id="PTHR33867">
    <property type="entry name" value="RIBOSOME MATURATION FACTOR RIMP"/>
    <property type="match status" value="1"/>
</dbReference>
<dbReference type="InterPro" id="IPR003728">
    <property type="entry name" value="Ribosome_maturation_RimP"/>
</dbReference>
<evidence type="ECO:0000256" key="3">
    <source>
        <dbReference type="HAMAP-Rule" id="MF_01077"/>
    </source>
</evidence>
<dbReference type="SUPFAM" id="SSF75420">
    <property type="entry name" value="YhbC-like, N-terminal domain"/>
    <property type="match status" value="1"/>
</dbReference>
<dbReference type="EMBL" id="CP020946">
    <property type="protein sequence ID" value="ASD64078.1"/>
    <property type="molecule type" value="Genomic_DNA"/>
</dbReference>
<comment type="similarity">
    <text evidence="3">Belongs to the RimP family.</text>
</comment>
<sequence length="174" mass="19569">MSESPSWMAKVEKIANDVAAAQGCLLYDIEFVGLGKGRTLRLFIDREEEGAISIDDCSNVSRGLSEILDADEEMIPGGEYNLEVSTPGLDRHLKKPWHFKKAIGKKVYIKTTKALETMGVEDKKWKNAKTVEEVLESADEQGVRFVVKDVEIKIPYAMIDRAKLVFEFTKGQKK</sequence>
<dbReference type="CDD" id="cd01734">
    <property type="entry name" value="YlxS_C"/>
    <property type="match status" value="1"/>
</dbReference>
<evidence type="ECO:0000256" key="2">
    <source>
        <dbReference type="ARBA" id="ARBA00022517"/>
    </source>
</evidence>
<organism evidence="6 7">
    <name type="scientific">Bdellovibrio bacteriovorus</name>
    <dbReference type="NCBI Taxonomy" id="959"/>
    <lineage>
        <taxon>Bacteria</taxon>
        <taxon>Pseudomonadati</taxon>
        <taxon>Bdellovibrionota</taxon>
        <taxon>Bdellovibrionia</taxon>
        <taxon>Bdellovibrionales</taxon>
        <taxon>Pseudobdellovibrionaceae</taxon>
        <taxon>Bdellovibrio</taxon>
    </lineage>
</organism>
<accession>A0A1Z3N9C7</accession>